<evidence type="ECO:0000256" key="1">
    <source>
        <dbReference type="ARBA" id="ARBA00002397"/>
    </source>
</evidence>
<dbReference type="Gene3D" id="1.20.58.300">
    <property type="entry name" value="FlgN-like"/>
    <property type="match status" value="1"/>
</dbReference>
<keyword evidence="5" id="KW-1185">Reference proteome</keyword>
<proteinExistence type="inferred from homology"/>
<reference evidence="4 5" key="1">
    <citation type="submission" date="2019-06" db="EMBL/GenBank/DDBJ databases">
        <title>Pantoea dispersa Assembly.</title>
        <authorList>
            <person name="Wang J."/>
        </authorList>
    </citation>
    <scope>NUCLEOTIDE SEQUENCE [LARGE SCALE GENOMIC DNA]</scope>
    <source>
        <strain evidence="5">bio</strain>
    </source>
</reference>
<evidence type="ECO:0000313" key="5">
    <source>
        <dbReference type="Proteomes" id="UP000319715"/>
    </source>
</evidence>
<evidence type="ECO:0000256" key="2">
    <source>
        <dbReference type="ARBA" id="ARBA00007703"/>
    </source>
</evidence>
<dbReference type="EMBL" id="VICF01000001">
    <property type="protein sequence ID" value="TQC76818.1"/>
    <property type="molecule type" value="Genomic_DNA"/>
</dbReference>
<keyword evidence="4" id="KW-0282">Flagellum</keyword>
<accession>A0ABY3A2U3</accession>
<comment type="similarity">
    <text evidence="2">Belongs to the FlgN family.</text>
</comment>
<dbReference type="Proteomes" id="UP000319715">
    <property type="component" value="Unassembled WGS sequence"/>
</dbReference>
<evidence type="ECO:0000256" key="3">
    <source>
        <dbReference type="ARBA" id="ARBA00022795"/>
    </source>
</evidence>
<keyword evidence="4" id="KW-0966">Cell projection</keyword>
<gene>
    <name evidence="4" type="ORF">FK492_02095</name>
</gene>
<name>A0ABY3A2U3_9GAMM</name>
<dbReference type="RefSeq" id="WP_141495312.1">
    <property type="nucleotide sequence ID" value="NZ_VICF01000001.1"/>
</dbReference>
<dbReference type="InterPro" id="IPR007809">
    <property type="entry name" value="FlgN-like"/>
</dbReference>
<dbReference type="SUPFAM" id="SSF140566">
    <property type="entry name" value="FlgN-like"/>
    <property type="match status" value="1"/>
</dbReference>
<keyword evidence="4" id="KW-0969">Cilium</keyword>
<protein>
    <submittedName>
        <fullName evidence="4">Flagella synthesis protein</fullName>
    </submittedName>
</protein>
<dbReference type="InterPro" id="IPR036679">
    <property type="entry name" value="FlgN-like_sf"/>
</dbReference>
<comment type="caution">
    <text evidence="4">The sequence shown here is derived from an EMBL/GenBank/DDBJ whole genome shotgun (WGS) entry which is preliminary data.</text>
</comment>
<keyword evidence="3" id="KW-1005">Bacterial flagellum biogenesis</keyword>
<organism evidence="4 5">
    <name type="scientific">Pantoea dispersa</name>
    <dbReference type="NCBI Taxonomy" id="59814"/>
    <lineage>
        <taxon>Bacteria</taxon>
        <taxon>Pseudomonadati</taxon>
        <taxon>Pseudomonadota</taxon>
        <taxon>Gammaproteobacteria</taxon>
        <taxon>Enterobacterales</taxon>
        <taxon>Erwiniaceae</taxon>
        <taxon>Pantoea</taxon>
    </lineage>
</organism>
<evidence type="ECO:0000313" key="4">
    <source>
        <dbReference type="EMBL" id="TQC76818.1"/>
    </source>
</evidence>
<sequence length="151" mass="16589">MTTTGDTLSSVLQQMQTALAELALVLKEEVAQLNRSQINPVSLQLLTDSKSQLLATLQHYDDCRRAGEQAEGIAAPYATDSVLAAQWRKVLEQVHANNQHNQRVHQLLEMHRSKTQQLNQLVQQAGADQRLYGAAGSAPSDGRGRVFSSRA</sequence>
<dbReference type="Pfam" id="PF05130">
    <property type="entry name" value="FlgN"/>
    <property type="match status" value="1"/>
</dbReference>
<comment type="function">
    <text evidence="1">Required for the efficient initiation of filament assembly.</text>
</comment>